<sequence>MNHSALLLTKFGVQKSSIVLAKTILNTSI</sequence>
<dbReference type="EMBL" id="GGEC01079865">
    <property type="protein sequence ID" value="MBX60349.1"/>
    <property type="molecule type" value="Transcribed_RNA"/>
</dbReference>
<protein>
    <submittedName>
        <fullName evidence="1">Uncharacterized protein</fullName>
    </submittedName>
</protein>
<reference evidence="1" key="1">
    <citation type="submission" date="2018-02" db="EMBL/GenBank/DDBJ databases">
        <title>Rhizophora mucronata_Transcriptome.</title>
        <authorList>
            <person name="Meera S.P."/>
            <person name="Sreeshan A."/>
            <person name="Augustine A."/>
        </authorList>
    </citation>
    <scope>NUCLEOTIDE SEQUENCE</scope>
    <source>
        <tissue evidence="1">Leaf</tissue>
    </source>
</reference>
<dbReference type="AlphaFoldDB" id="A0A2P2Q086"/>
<name>A0A2P2Q086_RHIMU</name>
<organism evidence="1">
    <name type="scientific">Rhizophora mucronata</name>
    <name type="common">Asiatic mangrove</name>
    <dbReference type="NCBI Taxonomy" id="61149"/>
    <lineage>
        <taxon>Eukaryota</taxon>
        <taxon>Viridiplantae</taxon>
        <taxon>Streptophyta</taxon>
        <taxon>Embryophyta</taxon>
        <taxon>Tracheophyta</taxon>
        <taxon>Spermatophyta</taxon>
        <taxon>Magnoliopsida</taxon>
        <taxon>eudicotyledons</taxon>
        <taxon>Gunneridae</taxon>
        <taxon>Pentapetalae</taxon>
        <taxon>rosids</taxon>
        <taxon>fabids</taxon>
        <taxon>Malpighiales</taxon>
        <taxon>Rhizophoraceae</taxon>
        <taxon>Rhizophora</taxon>
    </lineage>
</organism>
<accession>A0A2P2Q086</accession>
<proteinExistence type="predicted"/>
<evidence type="ECO:0000313" key="1">
    <source>
        <dbReference type="EMBL" id="MBX60349.1"/>
    </source>
</evidence>